<dbReference type="GO" id="GO:0016757">
    <property type="term" value="F:glycosyltransferase activity"/>
    <property type="evidence" value="ECO:0007669"/>
    <property type="project" value="InterPro"/>
</dbReference>
<gene>
    <name evidence="3" type="ORF">E5672_10715</name>
</gene>
<dbReference type="CDD" id="cd03801">
    <property type="entry name" value="GT4_PimA-like"/>
    <property type="match status" value="1"/>
</dbReference>
<dbReference type="EMBL" id="SWCO01000005">
    <property type="protein sequence ID" value="TKB03501.1"/>
    <property type="molecule type" value="Genomic_DNA"/>
</dbReference>
<feature type="domain" description="Glycosyl transferase family 1" evidence="1">
    <location>
        <begin position="202"/>
        <end position="350"/>
    </location>
</feature>
<dbReference type="SUPFAM" id="SSF53756">
    <property type="entry name" value="UDP-Glycosyltransferase/glycogen phosphorylase"/>
    <property type="match status" value="1"/>
</dbReference>
<proteinExistence type="predicted"/>
<organism evidence="3 4">
    <name type="scientific">Alteromonas portus</name>
    <dbReference type="NCBI Taxonomy" id="2565549"/>
    <lineage>
        <taxon>Bacteria</taxon>
        <taxon>Pseudomonadati</taxon>
        <taxon>Pseudomonadota</taxon>
        <taxon>Gammaproteobacteria</taxon>
        <taxon>Alteromonadales</taxon>
        <taxon>Alteromonadaceae</taxon>
        <taxon>Alteromonas/Salinimonas group</taxon>
        <taxon>Alteromonas</taxon>
    </lineage>
</organism>
<dbReference type="OrthoDB" id="9775208at2"/>
<sequence>MKQKKHYKIIHIMPRFYSPSYTFILNLIERLKRDANDNTVLTKDVLIGGRKDVHDISINSLSYIKKHVQRKVNAIRGLVSRVNYARAKLILEDFSPHVIHCHFGNSAQLMSSIEKYANHTYPQVVSLHGYDVFMHYKFERGYLRQMQALSNRKDVIFTVPSDFLKNKAVEQLGIAEKNIEIVPNSFNEKLFTHKFMMLDAQQELRIANVSRFVDWKGQKFLIRALAILNKYRRVHVDFVGEGVERFKCMRLAEELGVFKHCTFHGALSPDKVSDIVGRCHLYVHTAVTMKSGQTETFGIAILEAIAMGKPAIYFDVGGISEVFGRLESKYYIGVEEKNHTDLVKAILEIIPLLEKLDTDYLKKLCNEVTAMYSEDNYINKIYALYDRVTSAS</sequence>
<dbReference type="Pfam" id="PF13439">
    <property type="entry name" value="Glyco_transf_4"/>
    <property type="match status" value="1"/>
</dbReference>
<evidence type="ECO:0000259" key="1">
    <source>
        <dbReference type="Pfam" id="PF00534"/>
    </source>
</evidence>
<dbReference type="RefSeq" id="WP_136782192.1">
    <property type="nucleotide sequence ID" value="NZ_SWCO01000005.1"/>
</dbReference>
<dbReference type="PANTHER" id="PTHR45871:SF1">
    <property type="entry name" value="PHOSPHATIDYLINOSITOL N-ACETYLGLUCOSAMINYLTRANSFERASE SUBUNIT A"/>
    <property type="match status" value="1"/>
</dbReference>
<accession>A0A4U0ZBE6</accession>
<dbReference type="PANTHER" id="PTHR45871">
    <property type="entry name" value="N-ACETYLGLUCOSAMINYL-PHOSPHATIDYLINOSITOL BIOSYNTHETIC PROTEIN"/>
    <property type="match status" value="1"/>
</dbReference>
<dbReference type="AlphaFoldDB" id="A0A4U0ZBE6"/>
<dbReference type="Proteomes" id="UP000305471">
    <property type="component" value="Unassembled WGS sequence"/>
</dbReference>
<protein>
    <submittedName>
        <fullName evidence="3">Glycosyltransferase family 4 protein</fullName>
    </submittedName>
</protein>
<feature type="domain" description="Glycosyltransferase subfamily 4-like N-terminal" evidence="2">
    <location>
        <begin position="23"/>
        <end position="186"/>
    </location>
</feature>
<reference evidence="3 4" key="1">
    <citation type="submission" date="2019-04" db="EMBL/GenBank/DDBJ databases">
        <title>Alteromonas portus sp. nov., an alginate lyase-excreting marine bacterium.</title>
        <authorList>
            <person name="Huang H."/>
            <person name="Mo K."/>
            <person name="Bao S."/>
        </authorList>
    </citation>
    <scope>NUCLEOTIDE SEQUENCE [LARGE SCALE GENOMIC DNA]</scope>
    <source>
        <strain evidence="3 4">HB161718</strain>
    </source>
</reference>
<comment type="caution">
    <text evidence="3">The sequence shown here is derived from an EMBL/GenBank/DDBJ whole genome shotgun (WGS) entry which is preliminary data.</text>
</comment>
<dbReference type="InterPro" id="IPR001296">
    <property type="entry name" value="Glyco_trans_1"/>
</dbReference>
<evidence type="ECO:0000313" key="4">
    <source>
        <dbReference type="Proteomes" id="UP000305471"/>
    </source>
</evidence>
<dbReference type="Gene3D" id="3.40.50.2000">
    <property type="entry name" value="Glycogen Phosphorylase B"/>
    <property type="match status" value="2"/>
</dbReference>
<keyword evidence="3" id="KW-0808">Transferase</keyword>
<evidence type="ECO:0000259" key="2">
    <source>
        <dbReference type="Pfam" id="PF13439"/>
    </source>
</evidence>
<dbReference type="InterPro" id="IPR028098">
    <property type="entry name" value="Glyco_trans_4-like_N"/>
</dbReference>
<dbReference type="Pfam" id="PF00534">
    <property type="entry name" value="Glycos_transf_1"/>
    <property type="match status" value="1"/>
</dbReference>
<keyword evidence="4" id="KW-1185">Reference proteome</keyword>
<name>A0A4U0ZBE6_9ALTE</name>
<evidence type="ECO:0000313" key="3">
    <source>
        <dbReference type="EMBL" id="TKB03501.1"/>
    </source>
</evidence>